<name>A0A7J7CA89_TRIWF</name>
<feature type="domain" description="Pectinesterase inhibitor" evidence="4">
    <location>
        <begin position="36"/>
        <end position="192"/>
    </location>
</feature>
<dbReference type="Proteomes" id="UP000593562">
    <property type="component" value="Unassembled WGS sequence"/>
</dbReference>
<comment type="caution">
    <text evidence="5">The sequence shown here is derived from an EMBL/GenBank/DDBJ whole genome shotgun (WGS) entry which is preliminary data.</text>
</comment>
<evidence type="ECO:0000256" key="2">
    <source>
        <dbReference type="ARBA" id="ARBA00038471"/>
    </source>
</evidence>
<keyword evidence="6" id="KW-1185">Reference proteome</keyword>
<evidence type="ECO:0000313" key="5">
    <source>
        <dbReference type="EMBL" id="KAF5731081.1"/>
    </source>
</evidence>
<protein>
    <submittedName>
        <fullName evidence="5">Putative DC1.2-like</fullName>
    </submittedName>
</protein>
<evidence type="ECO:0000256" key="1">
    <source>
        <dbReference type="ARBA" id="ARBA00022729"/>
    </source>
</evidence>
<dbReference type="Gene3D" id="1.20.140.40">
    <property type="entry name" value="Invertase/pectin methylesterase inhibitor family protein"/>
    <property type="match status" value="1"/>
</dbReference>
<dbReference type="OrthoDB" id="1430376at2759"/>
<feature type="chain" id="PRO_5029654943" evidence="3">
    <location>
        <begin position="25"/>
        <end position="201"/>
    </location>
</feature>
<dbReference type="FunCoup" id="A0A7J7CA89">
    <property type="interactions" value="271"/>
</dbReference>
<dbReference type="InterPro" id="IPR006501">
    <property type="entry name" value="Pectinesterase_inhib_dom"/>
</dbReference>
<dbReference type="GO" id="GO:0046910">
    <property type="term" value="F:pectinesterase inhibitor activity"/>
    <property type="evidence" value="ECO:0007669"/>
    <property type="project" value="UniProtKB-ARBA"/>
</dbReference>
<dbReference type="CDD" id="cd15798">
    <property type="entry name" value="PMEI-like_3"/>
    <property type="match status" value="1"/>
</dbReference>
<keyword evidence="1 3" id="KW-0732">Signal</keyword>
<dbReference type="Pfam" id="PF04043">
    <property type="entry name" value="PMEI"/>
    <property type="match status" value="1"/>
</dbReference>
<dbReference type="InterPro" id="IPR035513">
    <property type="entry name" value="Invertase/methylesterase_inhib"/>
</dbReference>
<evidence type="ECO:0000259" key="4">
    <source>
        <dbReference type="SMART" id="SM00856"/>
    </source>
</evidence>
<organism evidence="5 6">
    <name type="scientific">Tripterygium wilfordii</name>
    <name type="common">Thunder God vine</name>
    <dbReference type="NCBI Taxonomy" id="458696"/>
    <lineage>
        <taxon>Eukaryota</taxon>
        <taxon>Viridiplantae</taxon>
        <taxon>Streptophyta</taxon>
        <taxon>Embryophyta</taxon>
        <taxon>Tracheophyta</taxon>
        <taxon>Spermatophyta</taxon>
        <taxon>Magnoliopsida</taxon>
        <taxon>eudicotyledons</taxon>
        <taxon>Gunneridae</taxon>
        <taxon>Pentapetalae</taxon>
        <taxon>rosids</taxon>
        <taxon>fabids</taxon>
        <taxon>Celastrales</taxon>
        <taxon>Celastraceae</taxon>
        <taxon>Tripterygium</taxon>
    </lineage>
</organism>
<gene>
    <name evidence="5" type="ORF">HS088_TW19G00685</name>
</gene>
<dbReference type="SUPFAM" id="SSF101148">
    <property type="entry name" value="Plant invertase/pectin methylesterase inhibitor"/>
    <property type="match status" value="1"/>
</dbReference>
<feature type="signal peptide" evidence="3">
    <location>
        <begin position="1"/>
        <end position="24"/>
    </location>
</feature>
<dbReference type="AlphaFoldDB" id="A0A7J7CA89"/>
<comment type="similarity">
    <text evidence="2">Belongs to the PMEI family.</text>
</comment>
<proteinExistence type="inferred from homology"/>
<dbReference type="PANTHER" id="PTHR31080:SF117">
    <property type="entry name" value="PLANT INVERTASE_PECTIN METHYLESTERASE INHIBITOR SUPERFAMILY PROTEIN"/>
    <property type="match status" value="1"/>
</dbReference>
<accession>A0A7J7CA89</accession>
<dbReference type="PANTHER" id="PTHR31080">
    <property type="entry name" value="PECTINESTERASE INHIBITOR-LIKE"/>
    <property type="match status" value="1"/>
</dbReference>
<dbReference type="FunFam" id="1.20.140.40:FF:000005">
    <property type="entry name" value="Pectin methylesterase inhibitor 1"/>
    <property type="match status" value="1"/>
</dbReference>
<dbReference type="EMBL" id="JAAARO010000019">
    <property type="protein sequence ID" value="KAF5731081.1"/>
    <property type="molecule type" value="Genomic_DNA"/>
</dbReference>
<dbReference type="InterPro" id="IPR051955">
    <property type="entry name" value="PME_Inhibitor"/>
</dbReference>
<sequence length="201" mass="21379">MALTGFLKFLLIALAINFFTSSAARNLNRKPTSNANYQEFIRKSCSATTYPRLCLGSLSSQASSIQTSPKLLAHAALNVTLSAAKSSSIRMARLSQSHGLSPREVQAMHDCVEELIDAVDELGKSIGEMGQIGGSNFGLTINDIQTWVSAALTDESTCADGFDGKNMNESVKTAVRGQIVKISQLTSNALALVNSYASLQG</sequence>
<dbReference type="InParanoid" id="A0A7J7CA89"/>
<reference evidence="5 6" key="1">
    <citation type="journal article" date="2020" name="Nat. Commun.">
        <title>Genome of Tripterygium wilfordii and identification of cytochrome P450 involved in triptolide biosynthesis.</title>
        <authorList>
            <person name="Tu L."/>
            <person name="Su P."/>
            <person name="Zhang Z."/>
            <person name="Gao L."/>
            <person name="Wang J."/>
            <person name="Hu T."/>
            <person name="Zhou J."/>
            <person name="Zhang Y."/>
            <person name="Zhao Y."/>
            <person name="Liu Y."/>
            <person name="Song Y."/>
            <person name="Tong Y."/>
            <person name="Lu Y."/>
            <person name="Yang J."/>
            <person name="Xu C."/>
            <person name="Jia M."/>
            <person name="Peters R.J."/>
            <person name="Huang L."/>
            <person name="Gao W."/>
        </authorList>
    </citation>
    <scope>NUCLEOTIDE SEQUENCE [LARGE SCALE GENOMIC DNA]</scope>
    <source>
        <strain evidence="6">cv. XIE 37</strain>
        <tissue evidence="5">Leaf</tissue>
    </source>
</reference>
<evidence type="ECO:0000256" key="3">
    <source>
        <dbReference type="SAM" id="SignalP"/>
    </source>
</evidence>
<evidence type="ECO:0000313" key="6">
    <source>
        <dbReference type="Proteomes" id="UP000593562"/>
    </source>
</evidence>
<dbReference type="SMART" id="SM00856">
    <property type="entry name" value="PMEI"/>
    <property type="match status" value="1"/>
</dbReference>
<dbReference type="NCBIfam" id="TIGR01614">
    <property type="entry name" value="PME_inhib"/>
    <property type="match status" value="1"/>
</dbReference>